<feature type="compositionally biased region" description="Basic and acidic residues" evidence="1">
    <location>
        <begin position="1"/>
        <end position="12"/>
    </location>
</feature>
<dbReference type="Proteomes" id="UP001175227">
    <property type="component" value="Unassembled WGS sequence"/>
</dbReference>
<keyword evidence="3" id="KW-1185">Reference proteome</keyword>
<comment type="caution">
    <text evidence="2">The sequence shown here is derived from an EMBL/GenBank/DDBJ whole genome shotgun (WGS) entry which is preliminary data.</text>
</comment>
<organism evidence="2 3">
    <name type="scientific">Armillaria novae-zelandiae</name>
    <dbReference type="NCBI Taxonomy" id="153914"/>
    <lineage>
        <taxon>Eukaryota</taxon>
        <taxon>Fungi</taxon>
        <taxon>Dikarya</taxon>
        <taxon>Basidiomycota</taxon>
        <taxon>Agaricomycotina</taxon>
        <taxon>Agaricomycetes</taxon>
        <taxon>Agaricomycetidae</taxon>
        <taxon>Agaricales</taxon>
        <taxon>Marasmiineae</taxon>
        <taxon>Physalacriaceae</taxon>
        <taxon>Armillaria</taxon>
    </lineage>
</organism>
<proteinExistence type="predicted"/>
<gene>
    <name evidence="2" type="ORF">IW261DRAFT_1423235</name>
</gene>
<dbReference type="EMBL" id="JAUEPR010000030">
    <property type="protein sequence ID" value="KAK0473862.1"/>
    <property type="molecule type" value="Genomic_DNA"/>
</dbReference>
<name>A0AA39TYY4_9AGAR</name>
<dbReference type="AlphaFoldDB" id="A0AA39TYY4"/>
<evidence type="ECO:0000313" key="3">
    <source>
        <dbReference type="Proteomes" id="UP001175227"/>
    </source>
</evidence>
<evidence type="ECO:0000256" key="1">
    <source>
        <dbReference type="SAM" id="MobiDB-lite"/>
    </source>
</evidence>
<sequence>MHRRWNNDKDNNGTDDEDKDKNNGGGSGWMDEGTEQRLDDDKNNAIDATTTPTTTPSCALQCGDLPSCLTMRGQATPINLLNMSVPVVFYTIHFSIKYPVWFPLDSDNTGTLDDEKL</sequence>
<evidence type="ECO:0000313" key="2">
    <source>
        <dbReference type="EMBL" id="KAK0473862.1"/>
    </source>
</evidence>
<protein>
    <submittedName>
        <fullName evidence="2">Uncharacterized protein</fullName>
    </submittedName>
</protein>
<reference evidence="2" key="1">
    <citation type="submission" date="2023-06" db="EMBL/GenBank/DDBJ databases">
        <authorList>
            <consortium name="Lawrence Berkeley National Laboratory"/>
            <person name="Ahrendt S."/>
            <person name="Sahu N."/>
            <person name="Indic B."/>
            <person name="Wong-Bajracharya J."/>
            <person name="Merenyi Z."/>
            <person name="Ke H.-M."/>
            <person name="Monk M."/>
            <person name="Kocsube S."/>
            <person name="Drula E."/>
            <person name="Lipzen A."/>
            <person name="Balint B."/>
            <person name="Henrissat B."/>
            <person name="Andreopoulos B."/>
            <person name="Martin F.M."/>
            <person name="Harder C.B."/>
            <person name="Rigling D."/>
            <person name="Ford K.L."/>
            <person name="Foster G.D."/>
            <person name="Pangilinan J."/>
            <person name="Papanicolaou A."/>
            <person name="Barry K."/>
            <person name="LaButti K."/>
            <person name="Viragh M."/>
            <person name="Koriabine M."/>
            <person name="Yan M."/>
            <person name="Riley R."/>
            <person name="Champramary S."/>
            <person name="Plett K.L."/>
            <person name="Tsai I.J."/>
            <person name="Slot J."/>
            <person name="Sipos G."/>
            <person name="Plett J."/>
            <person name="Nagy L.G."/>
            <person name="Grigoriev I.V."/>
        </authorList>
    </citation>
    <scope>NUCLEOTIDE SEQUENCE</scope>
    <source>
        <strain evidence="2">ICMP 16352</strain>
    </source>
</reference>
<accession>A0AA39TYY4</accession>
<feature type="region of interest" description="Disordered" evidence="1">
    <location>
        <begin position="1"/>
        <end position="57"/>
    </location>
</feature>
<feature type="compositionally biased region" description="Basic and acidic residues" evidence="1">
    <location>
        <begin position="34"/>
        <end position="44"/>
    </location>
</feature>